<evidence type="ECO:0000259" key="3">
    <source>
        <dbReference type="PROSITE" id="PS50983"/>
    </source>
</evidence>
<dbReference type="SUPFAM" id="SSF53807">
    <property type="entry name" value="Helical backbone' metal receptor"/>
    <property type="match status" value="1"/>
</dbReference>
<organism evidence="4 5">
    <name type="scientific">Vagococcus intermedius</name>
    <dbReference type="NCBI Taxonomy" id="2991418"/>
    <lineage>
        <taxon>Bacteria</taxon>
        <taxon>Bacillati</taxon>
        <taxon>Bacillota</taxon>
        <taxon>Bacilli</taxon>
        <taxon>Lactobacillales</taxon>
        <taxon>Enterococcaceae</taxon>
        <taxon>Vagococcus</taxon>
    </lineage>
</organism>
<sequence>MTLKKFSTSLVMAAATLVLMAGCGSTGTKEATQETSKDTKTEVVTVSNYNYAKDKIDLTFEKVPERVVTVYQSPLEIMLALGLEDKVVAASQLDSDVKPEFEKAFEKIKYYDEAPSKEEVMGLKPDLIYSWYSYFGPEKLGEVTDWIDRGTNTYMMQNSGAVKPDTLQNEYDDILNIGKIFKVEPKAEAIVKEMKDEIKKAKKAVEGTKPVKAIIVEVSKDGMYRVYGKDTIGGDMASQLGAELVAADEQSIGKEDLIKLNPDVIFSVYYGENIEREQAEKSIMDDTSLASLAAIKNKRVEPVVLSEVYATGIRTLDGIKTISQGLYPDLGNE</sequence>
<feature type="domain" description="Fe/B12 periplasmic-binding" evidence="3">
    <location>
        <begin position="66"/>
        <end position="330"/>
    </location>
</feature>
<dbReference type="Gene3D" id="3.40.50.1980">
    <property type="entry name" value="Nitrogenase molybdenum iron protein domain"/>
    <property type="match status" value="2"/>
</dbReference>
<dbReference type="Proteomes" id="UP001179647">
    <property type="component" value="Chromosome"/>
</dbReference>
<feature type="signal peptide" evidence="2">
    <location>
        <begin position="1"/>
        <end position="21"/>
    </location>
</feature>
<dbReference type="PANTHER" id="PTHR30535:SF7">
    <property type="entry name" value="IRON(III) DICITRATE-BINDING PROTEIN"/>
    <property type="match status" value="1"/>
</dbReference>
<name>A0AAF0CU31_9ENTE</name>
<dbReference type="Pfam" id="PF01497">
    <property type="entry name" value="Peripla_BP_2"/>
    <property type="match status" value="1"/>
</dbReference>
<keyword evidence="5" id="KW-1185">Reference proteome</keyword>
<evidence type="ECO:0000256" key="2">
    <source>
        <dbReference type="SAM" id="SignalP"/>
    </source>
</evidence>
<gene>
    <name evidence="4" type="ORF">OL234_08560</name>
</gene>
<accession>A0AAF0CU31</accession>
<comment type="similarity">
    <text evidence="1">Belongs to the bacterial solute-binding protein 8 family.</text>
</comment>
<dbReference type="PANTHER" id="PTHR30535">
    <property type="entry name" value="VITAMIN B12-BINDING PROTEIN"/>
    <property type="match status" value="1"/>
</dbReference>
<protein>
    <submittedName>
        <fullName evidence="4">ABC transporter substrate-binding protein</fullName>
    </submittedName>
</protein>
<dbReference type="InterPro" id="IPR050902">
    <property type="entry name" value="ABC_Transporter_SBP"/>
</dbReference>
<dbReference type="InterPro" id="IPR002491">
    <property type="entry name" value="ABC_transptr_periplasmic_BD"/>
</dbReference>
<dbReference type="PROSITE" id="PS50983">
    <property type="entry name" value="FE_B12_PBP"/>
    <property type="match status" value="1"/>
</dbReference>
<evidence type="ECO:0000313" key="4">
    <source>
        <dbReference type="EMBL" id="WEG73015.1"/>
    </source>
</evidence>
<keyword evidence="2" id="KW-0732">Signal</keyword>
<evidence type="ECO:0000256" key="1">
    <source>
        <dbReference type="ARBA" id="ARBA00008814"/>
    </source>
</evidence>
<dbReference type="RefSeq" id="WP_275468817.1">
    <property type="nucleotide sequence ID" value="NZ_CP110232.1"/>
</dbReference>
<dbReference type="PROSITE" id="PS51257">
    <property type="entry name" value="PROKAR_LIPOPROTEIN"/>
    <property type="match status" value="1"/>
</dbReference>
<proteinExistence type="inferred from homology"/>
<dbReference type="KEGG" id="vie:OL234_08560"/>
<reference evidence="4" key="1">
    <citation type="submission" date="2022-10" db="EMBL/GenBank/DDBJ databases">
        <title>Vagococcus sp. isolated from poultry meat.</title>
        <authorList>
            <person name="Johansson P."/>
            <person name="Bjorkroth J."/>
        </authorList>
    </citation>
    <scope>NUCLEOTIDE SEQUENCE</scope>
    <source>
        <strain evidence="4">STAA11</strain>
    </source>
</reference>
<dbReference type="AlphaFoldDB" id="A0AAF0CU31"/>
<evidence type="ECO:0000313" key="5">
    <source>
        <dbReference type="Proteomes" id="UP001179647"/>
    </source>
</evidence>
<dbReference type="EMBL" id="CP110232">
    <property type="protein sequence ID" value="WEG73015.1"/>
    <property type="molecule type" value="Genomic_DNA"/>
</dbReference>
<feature type="chain" id="PRO_5041956684" evidence="2">
    <location>
        <begin position="22"/>
        <end position="333"/>
    </location>
</feature>